<keyword evidence="3" id="KW-1185">Reference proteome</keyword>
<sequence length="163" mass="18535">MIGKLKTEWNGWWPQWRRLDRFWGVDEMEAEAENKGTRRKKQHQQQTEIEGLGRCAASCIFAFHGSSDETRKEACFFGGLFPCLHRIPFNSNWFKKGNNHPHPRSGALSFLGLKAEQVQAGRRKASPLRFPREMTAGTLGLGGKKPIRGGRRPREAQDSPSLC</sequence>
<accession>A0A8H3VZD6</accession>
<protein>
    <submittedName>
        <fullName evidence="2">Uncharacterized protein</fullName>
    </submittedName>
</protein>
<evidence type="ECO:0000313" key="3">
    <source>
        <dbReference type="Proteomes" id="UP000434172"/>
    </source>
</evidence>
<evidence type="ECO:0000313" key="2">
    <source>
        <dbReference type="EMBL" id="KAF0319411.1"/>
    </source>
</evidence>
<organism evidence="2 3">
    <name type="scientific">Colletotrichum asianum</name>
    <dbReference type="NCBI Taxonomy" id="702518"/>
    <lineage>
        <taxon>Eukaryota</taxon>
        <taxon>Fungi</taxon>
        <taxon>Dikarya</taxon>
        <taxon>Ascomycota</taxon>
        <taxon>Pezizomycotina</taxon>
        <taxon>Sordariomycetes</taxon>
        <taxon>Hypocreomycetidae</taxon>
        <taxon>Glomerellales</taxon>
        <taxon>Glomerellaceae</taxon>
        <taxon>Colletotrichum</taxon>
        <taxon>Colletotrichum gloeosporioides species complex</taxon>
    </lineage>
</organism>
<dbReference type="AlphaFoldDB" id="A0A8H3VZD6"/>
<name>A0A8H3VZD6_9PEZI</name>
<feature type="region of interest" description="Disordered" evidence="1">
    <location>
        <begin position="121"/>
        <end position="163"/>
    </location>
</feature>
<comment type="caution">
    <text evidence="2">The sequence shown here is derived from an EMBL/GenBank/DDBJ whole genome shotgun (WGS) entry which is preliminary data.</text>
</comment>
<proteinExistence type="predicted"/>
<dbReference type="EMBL" id="WOWK01000096">
    <property type="protein sequence ID" value="KAF0319411.1"/>
    <property type="molecule type" value="Genomic_DNA"/>
</dbReference>
<reference evidence="2 3" key="1">
    <citation type="submission" date="2019-12" db="EMBL/GenBank/DDBJ databases">
        <title>A genome sequence resource for the geographically widespread anthracnose pathogen Colletotrichum asianum.</title>
        <authorList>
            <person name="Meng Y."/>
        </authorList>
    </citation>
    <scope>NUCLEOTIDE SEQUENCE [LARGE SCALE GENOMIC DNA]</scope>
    <source>
        <strain evidence="2 3">ICMP 18580</strain>
    </source>
</reference>
<gene>
    <name evidence="2" type="ORF">GQ607_013379</name>
</gene>
<evidence type="ECO:0000256" key="1">
    <source>
        <dbReference type="SAM" id="MobiDB-lite"/>
    </source>
</evidence>
<dbReference type="Proteomes" id="UP000434172">
    <property type="component" value="Unassembled WGS sequence"/>
</dbReference>